<evidence type="ECO:0000256" key="9">
    <source>
        <dbReference type="ARBA" id="ARBA00023277"/>
    </source>
</evidence>
<organism evidence="13 14">
    <name type="scientific">Hoylesella buccalis DNF00853</name>
    <dbReference type="NCBI Taxonomy" id="1401074"/>
    <lineage>
        <taxon>Bacteria</taxon>
        <taxon>Pseudomonadati</taxon>
        <taxon>Bacteroidota</taxon>
        <taxon>Bacteroidia</taxon>
        <taxon>Bacteroidales</taxon>
        <taxon>Prevotellaceae</taxon>
        <taxon>Hoylesella</taxon>
    </lineage>
</organism>
<keyword evidence="9" id="KW-0119">Carbohydrate metabolism</keyword>
<keyword evidence="7" id="KW-0328">Glycosyltransferase</keyword>
<dbReference type="PANTHER" id="PTHR32518">
    <property type="match status" value="1"/>
</dbReference>
<dbReference type="AlphaFoldDB" id="A0A095ZMK4"/>
<comment type="caution">
    <text evidence="13">The sequence shown here is derived from an EMBL/GenBank/DDBJ whole genome shotgun (WGS) entry which is preliminary data.</text>
</comment>
<dbReference type="InterPro" id="IPR003385">
    <property type="entry name" value="Glyco_hydro_77"/>
</dbReference>
<dbReference type="Pfam" id="PF00686">
    <property type="entry name" value="CBM_20"/>
    <property type="match status" value="1"/>
</dbReference>
<dbReference type="InterPro" id="IPR017853">
    <property type="entry name" value="GH"/>
</dbReference>
<keyword evidence="8 13" id="KW-0808">Transferase</keyword>
<evidence type="ECO:0000256" key="4">
    <source>
        <dbReference type="ARBA" id="ARBA00012560"/>
    </source>
</evidence>
<evidence type="ECO:0000256" key="10">
    <source>
        <dbReference type="ARBA" id="ARBA00031423"/>
    </source>
</evidence>
<protein>
    <recommendedName>
        <fullName evidence="5">4-alpha-glucanotransferase</fullName>
        <ecNumber evidence="4">2.4.1.25</ecNumber>
    </recommendedName>
    <alternativeName>
        <fullName evidence="10">Amylomaltase</fullName>
    </alternativeName>
    <alternativeName>
        <fullName evidence="11">Disproportionating enzyme</fullName>
    </alternativeName>
</protein>
<comment type="similarity">
    <text evidence="3">Belongs to the disproportionating enzyme family.</text>
</comment>
<dbReference type="EMBL" id="JRNN01000034">
    <property type="protein sequence ID" value="KGF35903.1"/>
    <property type="molecule type" value="Genomic_DNA"/>
</dbReference>
<sequence>MHLQFNIEYKTVFGEDLILNVVNDGQPADGLYTPYRMYTTDGLHWKCDLKLPATADHASLCYYYSVECDGKVTRKEWTTLTHQLDLTAAKAKQYQVYDHWMQIPEDSYLYSSAFTDCLHRSTLQALQPTAYDKTVRIIVRSPQLKPDQYLVLSGDTEALGEWNISKALSMTQHQHNEWVVDLDAETLSEQHIELKFAALSYSLPTNAPMWEPCFNRTIDVPKLNRGDVVVYHLDQAFMPMPNTKVAGTLVPVFSLRSKGSFGVGDFGDLKAMIDFVEATGQHVLQLLPINDTTATYTYTDSYPYSCISVFALHPLYCDLRQLPKLNDKEQQTRFDALREELNCLPQIDYVRVMKGKMDFLQLLFKQEGKRTLGTKAYKAFFEKSARWLVPYAQFCYLRDQYGTADTTQWPDHHTWNEADRKALSTPSDKAYQQVAFYYFVQFVLYTQMKEAHAYAQSKRIVLKGDVPIGVSRHGCDVWVEPKYFNMDGQAGAPPDDFSVNGQNWGFPTYNWDEMLKDGCAWWERRFKNMAEFFDAYRIDHVLGFFRIWEIPISCVNGLCGQFSPSLGMSREEIASYGLNFQEDLFTKPYVRNWVIDRVFGEHREEVIAKYLNHIHDDVFELNEHFNTERKIEAAFEEQEMDEKNTWIRDGLYALANDVLFVRDKKNPHLFHPRITAQFNFIYESLWDVDKQAFNRLYNEYYYRRNNQFWYHEAMKKLPKLVQATRMLVCAEDLGMVPDCVAWVMNELRILSLEVQSMPKDPKVTFGYLPNNPYRSVATISSHDMPTLRQWWDEDYPRTQHYYNTMLGKEGPAPHPLPGWLARDIIWQHLASPSMLCILSIQDWLSMDERLRLDDANAERINIPANPKHYWRYRMHLNIEDMLTDNSLVSNLCELNSQSGRV</sequence>
<keyword evidence="6" id="KW-0963">Cytoplasm</keyword>
<evidence type="ECO:0000256" key="5">
    <source>
        <dbReference type="ARBA" id="ARBA00020295"/>
    </source>
</evidence>
<dbReference type="Proteomes" id="UP000029556">
    <property type="component" value="Unassembled WGS sequence"/>
</dbReference>
<dbReference type="Gene3D" id="3.20.20.80">
    <property type="entry name" value="Glycosidases"/>
    <property type="match status" value="2"/>
</dbReference>
<evidence type="ECO:0000256" key="1">
    <source>
        <dbReference type="ARBA" id="ARBA00000439"/>
    </source>
</evidence>
<dbReference type="PROSITE" id="PS51166">
    <property type="entry name" value="CBM20"/>
    <property type="match status" value="1"/>
</dbReference>
<reference evidence="13 14" key="1">
    <citation type="submission" date="2014-07" db="EMBL/GenBank/DDBJ databases">
        <authorList>
            <person name="McCorrison J."/>
            <person name="Sanka R."/>
            <person name="Torralba M."/>
            <person name="Gillis M."/>
            <person name="Haft D.H."/>
            <person name="Methe B."/>
            <person name="Sutton G."/>
            <person name="Nelson K.E."/>
        </authorList>
    </citation>
    <scope>NUCLEOTIDE SEQUENCE [LARGE SCALE GENOMIC DNA]</scope>
    <source>
        <strain evidence="13 14">DNF00853</strain>
    </source>
</reference>
<dbReference type="SUPFAM" id="SSF49452">
    <property type="entry name" value="Starch-binding domain-like"/>
    <property type="match status" value="1"/>
</dbReference>
<evidence type="ECO:0000256" key="2">
    <source>
        <dbReference type="ARBA" id="ARBA00004496"/>
    </source>
</evidence>
<evidence type="ECO:0000256" key="8">
    <source>
        <dbReference type="ARBA" id="ARBA00022679"/>
    </source>
</evidence>
<evidence type="ECO:0000259" key="12">
    <source>
        <dbReference type="PROSITE" id="PS51166"/>
    </source>
</evidence>
<dbReference type="OrthoDB" id="9811841at2"/>
<evidence type="ECO:0000313" key="14">
    <source>
        <dbReference type="Proteomes" id="UP000029556"/>
    </source>
</evidence>
<feature type="domain" description="CBM20" evidence="12">
    <location>
        <begin position="127"/>
        <end position="239"/>
    </location>
</feature>
<dbReference type="SMART" id="SM01065">
    <property type="entry name" value="CBM_2"/>
    <property type="match status" value="1"/>
</dbReference>
<dbReference type="PANTHER" id="PTHR32518:SF3">
    <property type="entry name" value="4-ALPHA-GLUCANOTRANSFERASE"/>
    <property type="match status" value="1"/>
</dbReference>
<dbReference type="Gene3D" id="2.60.40.10">
    <property type="entry name" value="Immunoglobulins"/>
    <property type="match status" value="1"/>
</dbReference>
<evidence type="ECO:0000256" key="3">
    <source>
        <dbReference type="ARBA" id="ARBA00005684"/>
    </source>
</evidence>
<evidence type="ECO:0000256" key="7">
    <source>
        <dbReference type="ARBA" id="ARBA00022676"/>
    </source>
</evidence>
<dbReference type="RefSeq" id="WP_036872070.1">
    <property type="nucleotide sequence ID" value="NZ_JRNN01000034.1"/>
</dbReference>
<dbReference type="InterPro" id="IPR013784">
    <property type="entry name" value="Carb-bd-like_fold"/>
</dbReference>
<dbReference type="GO" id="GO:0005975">
    <property type="term" value="P:carbohydrate metabolic process"/>
    <property type="evidence" value="ECO:0007669"/>
    <property type="project" value="InterPro"/>
</dbReference>
<comment type="subcellular location">
    <subcellularLocation>
        <location evidence="2">Cytoplasm</location>
    </subcellularLocation>
</comment>
<dbReference type="EC" id="2.4.1.25" evidence="4"/>
<dbReference type="GO" id="GO:2001070">
    <property type="term" value="F:starch binding"/>
    <property type="evidence" value="ECO:0007669"/>
    <property type="project" value="InterPro"/>
</dbReference>
<gene>
    <name evidence="13" type="ORF">HMPREF2137_03315</name>
</gene>
<evidence type="ECO:0000256" key="6">
    <source>
        <dbReference type="ARBA" id="ARBA00022490"/>
    </source>
</evidence>
<dbReference type="GO" id="GO:0005737">
    <property type="term" value="C:cytoplasm"/>
    <property type="evidence" value="ECO:0007669"/>
    <property type="project" value="UniProtKB-SubCell"/>
</dbReference>
<dbReference type="SUPFAM" id="SSF51445">
    <property type="entry name" value="(Trans)glycosidases"/>
    <property type="match status" value="1"/>
</dbReference>
<proteinExistence type="inferred from homology"/>
<evidence type="ECO:0000256" key="11">
    <source>
        <dbReference type="ARBA" id="ARBA00031501"/>
    </source>
</evidence>
<name>A0A095ZMK4_9BACT</name>
<dbReference type="Pfam" id="PF02446">
    <property type="entry name" value="Glyco_hydro_77"/>
    <property type="match status" value="1"/>
</dbReference>
<comment type="catalytic activity">
    <reaction evidence="1">
        <text>Transfers a segment of a (1-&gt;4)-alpha-D-glucan to a new position in an acceptor, which may be glucose or a (1-&gt;4)-alpha-D-glucan.</text>
        <dbReference type="EC" id="2.4.1.25"/>
    </reaction>
</comment>
<evidence type="ECO:0000313" key="13">
    <source>
        <dbReference type="EMBL" id="KGF35903.1"/>
    </source>
</evidence>
<dbReference type="InterPro" id="IPR013783">
    <property type="entry name" value="Ig-like_fold"/>
</dbReference>
<accession>A0A095ZMK4</accession>
<dbReference type="InterPro" id="IPR002044">
    <property type="entry name" value="CBM20"/>
</dbReference>
<dbReference type="GO" id="GO:0004134">
    <property type="term" value="F:4-alpha-glucanotransferase activity"/>
    <property type="evidence" value="ECO:0007669"/>
    <property type="project" value="UniProtKB-EC"/>
</dbReference>